<dbReference type="PANTHER" id="PTHR11177">
    <property type="entry name" value="CHITINASE"/>
    <property type="match status" value="1"/>
</dbReference>
<keyword evidence="3" id="KW-1185">Reference proteome</keyword>
<dbReference type="PANTHER" id="PTHR11177:SF360">
    <property type="entry name" value="CHITINASE 4-RELATED"/>
    <property type="match status" value="1"/>
</dbReference>
<dbReference type="GO" id="GO:0006032">
    <property type="term" value="P:chitin catabolic process"/>
    <property type="evidence" value="ECO:0007669"/>
    <property type="project" value="TreeGrafter"/>
</dbReference>
<proteinExistence type="predicted"/>
<dbReference type="InterPro" id="IPR050314">
    <property type="entry name" value="Glycosyl_Hydrlase_18"/>
</dbReference>
<comment type="caution">
    <text evidence="2">The sequence shown here is derived from an EMBL/GenBank/DDBJ whole genome shotgun (WGS) entry which is preliminary data.</text>
</comment>
<dbReference type="InterPro" id="IPR017853">
    <property type="entry name" value="GH"/>
</dbReference>
<dbReference type="AlphaFoldDB" id="A0A8J5JRT6"/>
<name>A0A8J5JRT6_HOMAM</name>
<accession>A0A8J5JRT6</accession>
<dbReference type="Gene3D" id="3.20.20.80">
    <property type="entry name" value="Glycosidases"/>
    <property type="match status" value="1"/>
</dbReference>
<dbReference type="Pfam" id="PF00704">
    <property type="entry name" value="Glyco_hydro_18"/>
    <property type="match status" value="1"/>
</dbReference>
<sequence length="115" mass="12979">MMLTAAVPSSSQKIDAGYDVPGIAQSVDLVNLMTYSLHGSWNDYVHHQSGLYPYYKDTGRNRELNIANYAKEHKLAGMMVWTVDYDDFHGYCHDRSFDLIKTMAETFGASTTCNL</sequence>
<dbReference type="EMBL" id="JAHLQT010035946">
    <property type="protein sequence ID" value="KAG7158019.1"/>
    <property type="molecule type" value="Genomic_DNA"/>
</dbReference>
<dbReference type="PROSITE" id="PS51910">
    <property type="entry name" value="GH18_2"/>
    <property type="match status" value="1"/>
</dbReference>
<dbReference type="GO" id="GO:0005576">
    <property type="term" value="C:extracellular region"/>
    <property type="evidence" value="ECO:0007669"/>
    <property type="project" value="TreeGrafter"/>
</dbReference>
<evidence type="ECO:0000313" key="3">
    <source>
        <dbReference type="Proteomes" id="UP000747542"/>
    </source>
</evidence>
<dbReference type="GO" id="GO:0004568">
    <property type="term" value="F:chitinase activity"/>
    <property type="evidence" value="ECO:0007669"/>
    <property type="project" value="TreeGrafter"/>
</dbReference>
<dbReference type="SUPFAM" id="SSF51445">
    <property type="entry name" value="(Trans)glycosidases"/>
    <property type="match status" value="1"/>
</dbReference>
<gene>
    <name evidence="2" type="primary">Chia-L5</name>
    <name evidence="2" type="ORF">Hamer_G014901</name>
</gene>
<dbReference type="GO" id="GO:0008061">
    <property type="term" value="F:chitin binding"/>
    <property type="evidence" value="ECO:0007669"/>
    <property type="project" value="TreeGrafter"/>
</dbReference>
<reference evidence="2" key="1">
    <citation type="journal article" date="2021" name="Sci. Adv.">
        <title>The American lobster genome reveals insights on longevity, neural, and immune adaptations.</title>
        <authorList>
            <person name="Polinski J.M."/>
            <person name="Zimin A.V."/>
            <person name="Clark K.F."/>
            <person name="Kohn A.B."/>
            <person name="Sadowski N."/>
            <person name="Timp W."/>
            <person name="Ptitsyn A."/>
            <person name="Khanna P."/>
            <person name="Romanova D.Y."/>
            <person name="Williams P."/>
            <person name="Greenwood S.J."/>
            <person name="Moroz L.L."/>
            <person name="Walt D.R."/>
            <person name="Bodnar A.G."/>
        </authorList>
    </citation>
    <scope>NUCLEOTIDE SEQUENCE</scope>
    <source>
        <strain evidence="2">GMGI-L3</strain>
    </source>
</reference>
<dbReference type="Proteomes" id="UP000747542">
    <property type="component" value="Unassembled WGS sequence"/>
</dbReference>
<dbReference type="GO" id="GO:0005975">
    <property type="term" value="P:carbohydrate metabolic process"/>
    <property type="evidence" value="ECO:0007669"/>
    <property type="project" value="InterPro"/>
</dbReference>
<dbReference type="InterPro" id="IPR001223">
    <property type="entry name" value="Glyco_hydro18_cat"/>
</dbReference>
<evidence type="ECO:0000313" key="2">
    <source>
        <dbReference type="EMBL" id="KAG7158019.1"/>
    </source>
</evidence>
<evidence type="ECO:0000259" key="1">
    <source>
        <dbReference type="PROSITE" id="PS51910"/>
    </source>
</evidence>
<protein>
    <submittedName>
        <fullName evidence="2">Acidic mammalian chitinase-like 5</fullName>
    </submittedName>
</protein>
<organism evidence="2 3">
    <name type="scientific">Homarus americanus</name>
    <name type="common">American lobster</name>
    <dbReference type="NCBI Taxonomy" id="6706"/>
    <lineage>
        <taxon>Eukaryota</taxon>
        <taxon>Metazoa</taxon>
        <taxon>Ecdysozoa</taxon>
        <taxon>Arthropoda</taxon>
        <taxon>Crustacea</taxon>
        <taxon>Multicrustacea</taxon>
        <taxon>Malacostraca</taxon>
        <taxon>Eumalacostraca</taxon>
        <taxon>Eucarida</taxon>
        <taxon>Decapoda</taxon>
        <taxon>Pleocyemata</taxon>
        <taxon>Astacidea</taxon>
        <taxon>Nephropoidea</taxon>
        <taxon>Nephropidae</taxon>
        <taxon>Homarus</taxon>
    </lineage>
</organism>
<feature type="domain" description="GH18" evidence="1">
    <location>
        <begin position="1"/>
        <end position="110"/>
    </location>
</feature>